<feature type="region of interest" description="Disordered" evidence="1">
    <location>
        <begin position="337"/>
        <end position="857"/>
    </location>
</feature>
<keyword evidence="3" id="KW-1185">Reference proteome</keyword>
<feature type="compositionally biased region" description="Polar residues" evidence="1">
    <location>
        <begin position="537"/>
        <end position="557"/>
    </location>
</feature>
<feature type="compositionally biased region" description="Polar residues" evidence="1">
    <location>
        <begin position="398"/>
        <end position="426"/>
    </location>
</feature>
<feature type="compositionally biased region" description="Basic and acidic residues" evidence="1">
    <location>
        <begin position="15"/>
        <end position="24"/>
    </location>
</feature>
<feature type="compositionally biased region" description="Low complexity" evidence="1">
    <location>
        <begin position="118"/>
        <end position="142"/>
    </location>
</feature>
<proteinExistence type="predicted"/>
<feature type="compositionally biased region" description="Polar residues" evidence="1">
    <location>
        <begin position="629"/>
        <end position="643"/>
    </location>
</feature>
<gene>
    <name evidence="2" type="ORF">DM02DRAFT_640485</name>
</gene>
<evidence type="ECO:0000313" key="2">
    <source>
        <dbReference type="EMBL" id="PVI03622.1"/>
    </source>
</evidence>
<evidence type="ECO:0000256" key="1">
    <source>
        <dbReference type="SAM" id="MobiDB-lite"/>
    </source>
</evidence>
<protein>
    <submittedName>
        <fullName evidence="2">Uncharacterized protein</fullName>
    </submittedName>
</protein>
<feature type="compositionally biased region" description="Basic and acidic residues" evidence="1">
    <location>
        <begin position="718"/>
        <end position="733"/>
    </location>
</feature>
<feature type="compositionally biased region" description="Low complexity" evidence="1">
    <location>
        <begin position="845"/>
        <end position="857"/>
    </location>
</feature>
<reference evidence="2 3" key="1">
    <citation type="journal article" date="2018" name="Sci. Rep.">
        <title>Comparative genomics provides insights into the lifestyle and reveals functional heterogeneity of dark septate endophytic fungi.</title>
        <authorList>
            <person name="Knapp D.G."/>
            <person name="Nemeth J.B."/>
            <person name="Barry K."/>
            <person name="Hainaut M."/>
            <person name="Henrissat B."/>
            <person name="Johnson J."/>
            <person name="Kuo A."/>
            <person name="Lim J.H.P."/>
            <person name="Lipzen A."/>
            <person name="Nolan M."/>
            <person name="Ohm R.A."/>
            <person name="Tamas L."/>
            <person name="Grigoriev I.V."/>
            <person name="Spatafora J.W."/>
            <person name="Nagy L.G."/>
            <person name="Kovacs G.M."/>
        </authorList>
    </citation>
    <scope>NUCLEOTIDE SEQUENCE [LARGE SCALE GENOMIC DNA]</scope>
    <source>
        <strain evidence="2 3">DSE2036</strain>
    </source>
</reference>
<dbReference type="STRING" id="97972.A0A2V1E0F2"/>
<sequence length="857" mass="94722">MWPFGRRKAAKVKRPPKDVAETPDRPVAARVHAFANNDVLRSPPSRRSSRRSRNSSRSSTSLRDPDTHSPRPRPLHDADPAAEALTALPNSRPLAQSPHLRSVSQHSGIPYNFHHNSRSSLPPHHQHQQHQQQRPSRLQRSQSTRKPANEATSVRRKSTKKQKREHEQLREEEIRAMTLPMPKKRPAGNSASMLRRDSKKVKGALNHRFERPVSNVSLPPEDSIHSSMSANSDPYNYRVSALDMFSPRPTIRCSVGSQYYYDNMGTSPVSNKSSKNTPRRRGTSIIREEMGDKRTSRIDDLADSLDATALREILERDKRRRDKKRRAEDERLRRRLERRAEKQRLTEAGDSSSTPRRQGRGAAGLGIESESVSTPMDDVRPSTPQQSQPQPPTQPSTNEFQNTQLPTPAQSPTKTEGTNQTHTPLDSPTEEPVVSSAQHAVRYSRGSVSGPGHVRGPSNVSHLPELVSRRNAEDTPAASVEQAYDPVANGSLHAVETADTATTPKGTEGRRSSESKRGSSYFTSFFRWGKRRRSQDPNRATPSEASFSNTSRESMSRQPLPAHLVATAPTAPIQIKRPANAPRRTMSKFREDLPEFPMSPPDSRVQSPEVATGGIAGRRRSRRPAEISVESNSPTTGGRTDSPVSPGVPTAGLMSQSLASVDSEGSWLSGRPMKRASNKSYLRSSVGSASALKRTEGFNPSYEELAIPDDEYVNKQSRTGEHGKTATKTHDIVESDDEDVAAAERPSQADEEEQEYVKSSVGRQPTIIHRQGRVKSTEGLLSFYHQDNAGEPPATSSAPDVTEGDSPTSDGEPMSVQRAKSIDLGKHHIRHLSAGSARLLDIKRSSLSSQTRSQQDQ</sequence>
<name>A0A2V1E0F2_9PLEO</name>
<feature type="compositionally biased region" description="Basic and acidic residues" evidence="1">
    <location>
        <begin position="63"/>
        <end position="79"/>
    </location>
</feature>
<accession>A0A2V1E0F2</accession>
<feature type="region of interest" description="Disordered" evidence="1">
    <location>
        <begin position="265"/>
        <end position="292"/>
    </location>
</feature>
<organism evidence="2 3">
    <name type="scientific">Periconia macrospinosa</name>
    <dbReference type="NCBI Taxonomy" id="97972"/>
    <lineage>
        <taxon>Eukaryota</taxon>
        <taxon>Fungi</taxon>
        <taxon>Dikarya</taxon>
        <taxon>Ascomycota</taxon>
        <taxon>Pezizomycotina</taxon>
        <taxon>Dothideomycetes</taxon>
        <taxon>Pleosporomycetidae</taxon>
        <taxon>Pleosporales</taxon>
        <taxon>Massarineae</taxon>
        <taxon>Periconiaceae</taxon>
        <taxon>Periconia</taxon>
    </lineage>
</organism>
<dbReference type="Proteomes" id="UP000244855">
    <property type="component" value="Unassembled WGS sequence"/>
</dbReference>
<feature type="compositionally biased region" description="Basic and acidic residues" evidence="1">
    <location>
        <begin position="164"/>
        <end position="175"/>
    </location>
</feature>
<feature type="compositionally biased region" description="Basic and acidic residues" evidence="1">
    <location>
        <begin position="337"/>
        <end position="347"/>
    </location>
</feature>
<feature type="region of interest" description="Disordered" evidence="1">
    <location>
        <begin position="1"/>
        <end position="197"/>
    </location>
</feature>
<feature type="compositionally biased region" description="Basic residues" evidence="1">
    <location>
        <begin position="154"/>
        <end position="163"/>
    </location>
</feature>
<dbReference type="OrthoDB" id="4152802at2759"/>
<feature type="compositionally biased region" description="Polar residues" evidence="1">
    <location>
        <begin position="794"/>
        <end position="809"/>
    </location>
</feature>
<feature type="compositionally biased region" description="Basic and acidic residues" evidence="1">
    <location>
        <begin position="507"/>
        <end position="517"/>
    </location>
</feature>
<evidence type="ECO:0000313" key="3">
    <source>
        <dbReference type="Proteomes" id="UP000244855"/>
    </source>
</evidence>
<dbReference type="EMBL" id="KZ805329">
    <property type="protein sequence ID" value="PVI03622.1"/>
    <property type="molecule type" value="Genomic_DNA"/>
</dbReference>
<feature type="compositionally biased region" description="Basic residues" evidence="1">
    <location>
        <begin position="1"/>
        <end position="14"/>
    </location>
</feature>
<feature type="compositionally biased region" description="Polar residues" evidence="1">
    <location>
        <begin position="678"/>
        <end position="688"/>
    </location>
</feature>
<dbReference type="AlphaFoldDB" id="A0A2V1E0F2"/>
<feature type="compositionally biased region" description="Polar residues" evidence="1">
    <location>
        <begin position="265"/>
        <end position="276"/>
    </location>
</feature>